<sequence>MNSGRYTCKGSNAHATATKDIYIEVVDPSVVATVSVLGGSRQWFPLNQQA</sequence>
<name>A0AC34RTK6_9BILA</name>
<dbReference type="Proteomes" id="UP000887576">
    <property type="component" value="Unplaced"/>
</dbReference>
<reference evidence="2" key="1">
    <citation type="submission" date="2022-11" db="UniProtKB">
        <authorList>
            <consortium name="WormBaseParasite"/>
        </authorList>
    </citation>
    <scope>IDENTIFICATION</scope>
</reference>
<accession>A0AC34RTK6</accession>
<dbReference type="WBParaSite" id="JU765_v2.g9676.t1">
    <property type="protein sequence ID" value="JU765_v2.g9676.t1"/>
    <property type="gene ID" value="JU765_v2.g9676"/>
</dbReference>
<proteinExistence type="predicted"/>
<protein>
    <submittedName>
        <fullName evidence="2">Ig-like domain-containing protein</fullName>
    </submittedName>
</protein>
<organism evidence="1 2">
    <name type="scientific">Panagrolaimus sp. JU765</name>
    <dbReference type="NCBI Taxonomy" id="591449"/>
    <lineage>
        <taxon>Eukaryota</taxon>
        <taxon>Metazoa</taxon>
        <taxon>Ecdysozoa</taxon>
        <taxon>Nematoda</taxon>
        <taxon>Chromadorea</taxon>
        <taxon>Rhabditida</taxon>
        <taxon>Tylenchina</taxon>
        <taxon>Panagrolaimomorpha</taxon>
        <taxon>Panagrolaimoidea</taxon>
        <taxon>Panagrolaimidae</taxon>
        <taxon>Panagrolaimus</taxon>
    </lineage>
</organism>
<evidence type="ECO:0000313" key="2">
    <source>
        <dbReference type="WBParaSite" id="JU765_v2.g9676.t1"/>
    </source>
</evidence>
<evidence type="ECO:0000313" key="1">
    <source>
        <dbReference type="Proteomes" id="UP000887576"/>
    </source>
</evidence>